<protein>
    <submittedName>
        <fullName evidence="2">Putative secreted protein</fullName>
    </submittedName>
</protein>
<dbReference type="AlphaFoldDB" id="A0A6B0URH4"/>
<dbReference type="EMBL" id="GIFC01010199">
    <property type="protein sequence ID" value="MXU92282.1"/>
    <property type="molecule type" value="Transcribed_RNA"/>
</dbReference>
<keyword evidence="1" id="KW-1133">Transmembrane helix</keyword>
<proteinExistence type="predicted"/>
<keyword evidence="1" id="KW-0472">Membrane</keyword>
<evidence type="ECO:0000256" key="1">
    <source>
        <dbReference type="SAM" id="Phobius"/>
    </source>
</evidence>
<keyword evidence="1" id="KW-0812">Transmembrane</keyword>
<evidence type="ECO:0000313" key="2">
    <source>
        <dbReference type="EMBL" id="MXU92282.1"/>
    </source>
</evidence>
<accession>A0A6B0URH4</accession>
<name>A0A6B0URH4_IXORI</name>
<organism evidence="2">
    <name type="scientific">Ixodes ricinus</name>
    <name type="common">Common tick</name>
    <name type="synonym">Acarus ricinus</name>
    <dbReference type="NCBI Taxonomy" id="34613"/>
    <lineage>
        <taxon>Eukaryota</taxon>
        <taxon>Metazoa</taxon>
        <taxon>Ecdysozoa</taxon>
        <taxon>Arthropoda</taxon>
        <taxon>Chelicerata</taxon>
        <taxon>Arachnida</taxon>
        <taxon>Acari</taxon>
        <taxon>Parasitiformes</taxon>
        <taxon>Ixodida</taxon>
        <taxon>Ixodoidea</taxon>
        <taxon>Ixodidae</taxon>
        <taxon>Ixodinae</taxon>
        <taxon>Ixodes</taxon>
    </lineage>
</organism>
<feature type="transmembrane region" description="Helical" evidence="1">
    <location>
        <begin position="12"/>
        <end position="30"/>
    </location>
</feature>
<reference evidence="2" key="1">
    <citation type="submission" date="2019-12" db="EMBL/GenBank/DDBJ databases">
        <title>An insight into the sialome of adult female Ixodes ricinus ticks feeding for 6 days.</title>
        <authorList>
            <person name="Perner J."/>
            <person name="Ribeiro J.M.C."/>
        </authorList>
    </citation>
    <scope>NUCLEOTIDE SEQUENCE</scope>
    <source>
        <strain evidence="2">Semi-engorged</strain>
        <tissue evidence="2">Salivary glands</tissue>
    </source>
</reference>
<sequence length="131" mass="14442">MATLILQLDSSIFVIFGLFTSADSLVASFLRLRFSFCCALRSGLCLSHSILRMSFFLWFFEMSSPLFARYVCSSSSVMLLKTSLDAGWLLSSPPFPPELACSSVVSSAICASNYKYTPDTATSSSKQDQQR</sequence>